<organism evidence="1 2">
    <name type="scientific">Candidatus Methanofastidiosum methylothiophilum</name>
    <dbReference type="NCBI Taxonomy" id="1705564"/>
    <lineage>
        <taxon>Archaea</taxon>
        <taxon>Methanobacteriati</taxon>
        <taxon>Methanobacteriota</taxon>
        <taxon>Stenosarchaea group</taxon>
        <taxon>Candidatus Methanofastidiosia</taxon>
        <taxon>Candidatus Methanofastidiosales</taxon>
        <taxon>Candidatus Methanofastidiosaceae</taxon>
        <taxon>Candidatus Methanofastidiosum</taxon>
    </lineage>
</organism>
<evidence type="ECO:0000313" key="2">
    <source>
        <dbReference type="Proteomes" id="UP000075398"/>
    </source>
</evidence>
<sequence length="66" mass="7229">MARDKTYTDNVDEIKESVSDAKTNPESRKTIELALQDIEKKYGVGAAHKAYDACGLANVGITKPKM</sequence>
<reference evidence="1 2" key="1">
    <citation type="journal article" date="2016" name="ISME J.">
        <title>Chasing the elusive Euryarchaeota class WSA2: genomes reveal a uniquely fastidious methyl-reducing methanogen.</title>
        <authorList>
            <person name="Nobu M.K."/>
            <person name="Narihiro T."/>
            <person name="Kuroda K."/>
            <person name="Mei R."/>
            <person name="Liu W.T."/>
        </authorList>
    </citation>
    <scope>NUCLEOTIDE SEQUENCE [LARGE SCALE GENOMIC DNA]</scope>
    <source>
        <strain evidence="1">U1lsi0528_Bin055</strain>
    </source>
</reference>
<evidence type="ECO:0000313" key="1">
    <source>
        <dbReference type="EMBL" id="KYC53255.1"/>
    </source>
</evidence>
<dbReference type="Proteomes" id="UP000075398">
    <property type="component" value="Unassembled WGS sequence"/>
</dbReference>
<proteinExistence type="predicted"/>
<dbReference type="AlphaFoldDB" id="A0A150J802"/>
<accession>A0A150J802</accession>
<comment type="caution">
    <text evidence="1">The sequence shown here is derived from an EMBL/GenBank/DDBJ whole genome shotgun (WGS) entry which is preliminary data.</text>
</comment>
<name>A0A150J802_9EURY</name>
<protein>
    <submittedName>
        <fullName evidence="1">Uncharacterized protein</fullName>
    </submittedName>
</protein>
<dbReference type="EMBL" id="LNGC01000008">
    <property type="protein sequence ID" value="KYC53255.1"/>
    <property type="molecule type" value="Genomic_DNA"/>
</dbReference>
<gene>
    <name evidence="1" type="ORF">AMQ22_00366</name>
</gene>